<name>A0A814VR97_9BILA</name>
<sequence length="331" mass="37666">MDRLGFSVTPTINRPIIDLNIQTNLYDSPLLPQTSVENNSHHTILNELEDKPYNCLIPSSNVQYQQKPVILPKMKIKPAECFVILPTLEIEPFPTKNTLRQKIENSHKSKLDETSASIKHLTIKTTNSQLISSNQNSMEKYLFKSQKPPQKQILLKISPRKNSKPTTTLSSSVINPSRQINRTVHLRRAHAKAKIEELSPITTKQLHESDILSASCSYGSSSHSKKESIHLQLHVQPKVRKSVKPQLQDMLGTRTMLPSLDHQFLPASSKQHEAPLFTCRKTVIPTDNDEEQYKKLSTSEYRLQEKQYDLLRENGKRLANKLVQLSAGILN</sequence>
<dbReference type="EMBL" id="CAJNOV010004875">
    <property type="protein sequence ID" value="CAF1190762.1"/>
    <property type="molecule type" value="Genomic_DNA"/>
</dbReference>
<proteinExistence type="predicted"/>
<organism evidence="1 2">
    <name type="scientific">Rotaria magnacalcarata</name>
    <dbReference type="NCBI Taxonomy" id="392030"/>
    <lineage>
        <taxon>Eukaryota</taxon>
        <taxon>Metazoa</taxon>
        <taxon>Spiralia</taxon>
        <taxon>Gnathifera</taxon>
        <taxon>Rotifera</taxon>
        <taxon>Eurotatoria</taxon>
        <taxon>Bdelloidea</taxon>
        <taxon>Philodinida</taxon>
        <taxon>Philodinidae</taxon>
        <taxon>Rotaria</taxon>
    </lineage>
</organism>
<reference evidence="1" key="1">
    <citation type="submission" date="2021-02" db="EMBL/GenBank/DDBJ databases">
        <authorList>
            <person name="Nowell W R."/>
        </authorList>
    </citation>
    <scope>NUCLEOTIDE SEQUENCE</scope>
</reference>
<dbReference type="Proteomes" id="UP000663855">
    <property type="component" value="Unassembled WGS sequence"/>
</dbReference>
<gene>
    <name evidence="1" type="ORF">CJN711_LOCUS11502</name>
</gene>
<comment type="caution">
    <text evidence="1">The sequence shown here is derived from an EMBL/GenBank/DDBJ whole genome shotgun (WGS) entry which is preliminary data.</text>
</comment>
<accession>A0A814VR97</accession>
<evidence type="ECO:0000313" key="2">
    <source>
        <dbReference type="Proteomes" id="UP000663855"/>
    </source>
</evidence>
<evidence type="ECO:0000313" key="1">
    <source>
        <dbReference type="EMBL" id="CAF1190762.1"/>
    </source>
</evidence>
<protein>
    <submittedName>
        <fullName evidence="1">Uncharacterized protein</fullName>
    </submittedName>
</protein>
<dbReference type="AlphaFoldDB" id="A0A814VR97"/>